<dbReference type="EMBL" id="FWZT01000003">
    <property type="protein sequence ID" value="SMF00031.1"/>
    <property type="molecule type" value="Genomic_DNA"/>
</dbReference>
<keyword evidence="2" id="KW-1185">Reference proteome</keyword>
<proteinExistence type="predicted"/>
<dbReference type="RefSeq" id="WP_132316267.1">
    <property type="nucleotide sequence ID" value="NZ_FWZT01000003.1"/>
</dbReference>
<evidence type="ECO:0000313" key="2">
    <source>
        <dbReference type="Proteomes" id="UP000192907"/>
    </source>
</evidence>
<dbReference type="STRING" id="1513793.SAMN06296036_10362"/>
<dbReference type="PROSITE" id="PS51257">
    <property type="entry name" value="PROKAR_LIPOPROTEIN"/>
    <property type="match status" value="1"/>
</dbReference>
<gene>
    <name evidence="1" type="ORF">SAMN06296036_10362</name>
</gene>
<sequence length="332" mass="36559">MKIISSFLLVFGLFVSFSCGKKKSDPPPAPFLNQVASYETNSPVNKIHISSNFLVASSLESDTVFRYDGANLVKELGQRLDIVSVELGQEGSVFLVPRDADTIPTELPAIVNYDHVRYPIALAATKVELWQRSDLLYTYIRGKGLATGTVDDDSNFVLDEVFYETGSVNPRQLIVRDSKLFLLDFDKGFIAFDISEPRQPRLLSETYVSAYNSAILEISDEILAVSTLQDGIFFYRFDGVTFNKVSVARTSGSVLDLAKMGQRLFLVERVSQSVSQIALFSYQNGVFSSNPVLGYAGSLSSIQGDRSRSQVLTGDEDGTITVFDTLDGRGAQ</sequence>
<dbReference type="Proteomes" id="UP000192907">
    <property type="component" value="Unassembled WGS sequence"/>
</dbReference>
<name>A0A1Y6BEW6_9BACT</name>
<dbReference type="AlphaFoldDB" id="A0A1Y6BEW6"/>
<accession>A0A1Y6BEW6</accession>
<reference evidence="2" key="1">
    <citation type="submission" date="2017-04" db="EMBL/GenBank/DDBJ databases">
        <authorList>
            <person name="Varghese N."/>
            <person name="Submissions S."/>
        </authorList>
    </citation>
    <scope>NUCLEOTIDE SEQUENCE [LARGE SCALE GENOMIC DNA]</scope>
    <source>
        <strain evidence="2">RKEM611</strain>
    </source>
</reference>
<organism evidence="1 2">
    <name type="scientific">Pseudobacteriovorax antillogorgiicola</name>
    <dbReference type="NCBI Taxonomy" id="1513793"/>
    <lineage>
        <taxon>Bacteria</taxon>
        <taxon>Pseudomonadati</taxon>
        <taxon>Bdellovibrionota</taxon>
        <taxon>Oligoflexia</taxon>
        <taxon>Oligoflexales</taxon>
        <taxon>Pseudobacteriovoracaceae</taxon>
        <taxon>Pseudobacteriovorax</taxon>
    </lineage>
</organism>
<evidence type="ECO:0000313" key="1">
    <source>
        <dbReference type="EMBL" id="SMF00031.1"/>
    </source>
</evidence>
<evidence type="ECO:0008006" key="3">
    <source>
        <dbReference type="Google" id="ProtNLM"/>
    </source>
</evidence>
<protein>
    <recommendedName>
        <fullName evidence="3">LVIVD repeat-containing protein</fullName>
    </recommendedName>
</protein>
<dbReference type="SUPFAM" id="SSF50978">
    <property type="entry name" value="WD40 repeat-like"/>
    <property type="match status" value="1"/>
</dbReference>
<dbReference type="InterPro" id="IPR036322">
    <property type="entry name" value="WD40_repeat_dom_sf"/>
</dbReference>